<protein>
    <submittedName>
        <fullName evidence="1">Uncharacterized protein</fullName>
    </submittedName>
</protein>
<name>A0A317U1M6_9GAMM</name>
<accession>A0A317U1M6</accession>
<proteinExistence type="predicted"/>
<evidence type="ECO:0000313" key="2">
    <source>
        <dbReference type="Proteomes" id="UP000247152"/>
    </source>
</evidence>
<evidence type="ECO:0000313" key="1">
    <source>
        <dbReference type="EMBL" id="PWY55943.1"/>
    </source>
</evidence>
<sequence length="93" mass="10882">MQQNGRGNPGLFGCVSGKKYTYDYGNWCQALNLLKKSKARRSYEYYQRKDPLFIIVKKPTVMALCLVQQRVIVLNKNVVFFSKKEQDELVRDN</sequence>
<dbReference type="AlphaFoldDB" id="A0A317U1M6"/>
<organism evidence="1 2">
    <name type="scientific">Legionella qingyii</name>
    <dbReference type="NCBI Taxonomy" id="2184757"/>
    <lineage>
        <taxon>Bacteria</taxon>
        <taxon>Pseudomonadati</taxon>
        <taxon>Pseudomonadota</taxon>
        <taxon>Gammaproteobacteria</taxon>
        <taxon>Legionellales</taxon>
        <taxon>Legionellaceae</taxon>
        <taxon>Legionella</taxon>
    </lineage>
</organism>
<reference evidence="1 2" key="1">
    <citation type="submission" date="2018-05" db="EMBL/GenBank/DDBJ databases">
        <title>Legionella qingyii sp.nov., whole genome shotgun sequence.</title>
        <authorList>
            <person name="Wu H."/>
            <person name="Zhu Q."/>
            <person name="Hu C."/>
        </authorList>
    </citation>
    <scope>NUCLEOTIDE SEQUENCE [LARGE SCALE GENOMIC DNA]</scope>
    <source>
        <strain evidence="1 2">HEB18</strain>
    </source>
</reference>
<gene>
    <name evidence="1" type="ORF">DGG96_09415</name>
</gene>
<dbReference type="EMBL" id="QHJG01000013">
    <property type="protein sequence ID" value="PWY55943.1"/>
    <property type="molecule type" value="Genomic_DNA"/>
</dbReference>
<dbReference type="Proteomes" id="UP000247152">
    <property type="component" value="Unassembled WGS sequence"/>
</dbReference>
<comment type="caution">
    <text evidence="1">The sequence shown here is derived from an EMBL/GenBank/DDBJ whole genome shotgun (WGS) entry which is preliminary data.</text>
</comment>